<reference evidence="1 2" key="1">
    <citation type="submission" date="2015-03" db="EMBL/GenBank/DDBJ databases">
        <authorList>
            <consortium name="Pathogen Informatics"/>
        </authorList>
    </citation>
    <scope>NUCLEOTIDE SEQUENCE [LARGE SCALE GENOMIC DNA]</scope>
    <source>
        <strain evidence="1 2">A1104</strain>
    </source>
</reference>
<protein>
    <submittedName>
        <fullName evidence="1">Uncharacterized protein</fullName>
    </submittedName>
</protein>
<name>A0A655CEE7_SALET</name>
<organism evidence="1 2">
    <name type="scientific">Salmonella enterica subsp. enterica serovar Bovismorbificans</name>
    <dbReference type="NCBI Taxonomy" id="58097"/>
    <lineage>
        <taxon>Bacteria</taxon>
        <taxon>Pseudomonadati</taxon>
        <taxon>Pseudomonadota</taxon>
        <taxon>Gammaproteobacteria</taxon>
        <taxon>Enterobacterales</taxon>
        <taxon>Enterobacteriaceae</taxon>
        <taxon>Salmonella</taxon>
    </lineage>
</organism>
<evidence type="ECO:0000313" key="2">
    <source>
        <dbReference type="Proteomes" id="UP000041314"/>
    </source>
</evidence>
<dbReference type="AlphaFoldDB" id="A0A655CEE7"/>
<accession>A0A655CEE7</accession>
<gene>
    <name evidence="1" type="ORF">ERS008198_01892</name>
</gene>
<dbReference type="EMBL" id="CQPA01000011">
    <property type="protein sequence ID" value="CNU09524.1"/>
    <property type="molecule type" value="Genomic_DNA"/>
</dbReference>
<proteinExistence type="predicted"/>
<evidence type="ECO:0000313" key="1">
    <source>
        <dbReference type="EMBL" id="CNU09524.1"/>
    </source>
</evidence>
<dbReference type="Proteomes" id="UP000041314">
    <property type="component" value="Unassembled WGS sequence"/>
</dbReference>
<sequence>MIFIHHLNFRINIILNCLFCVRHDTRQISFVVIIYPSLTDSSNKGFAQITRNIHFGYFVINKAAKNIRVNTRTSMNNQRYRTDRRDAL</sequence>